<feature type="region of interest" description="Disordered" evidence="1">
    <location>
        <begin position="27"/>
        <end position="84"/>
    </location>
</feature>
<reference evidence="2 3" key="1">
    <citation type="submission" date="2024-02" db="EMBL/GenBank/DDBJ databases">
        <title>High-quality chromosome-scale genome assembly of Pensacola bahiagrass (Paspalum notatum Flugge var. saurae).</title>
        <authorList>
            <person name="Vega J.M."/>
            <person name="Podio M."/>
            <person name="Orjuela J."/>
            <person name="Siena L.A."/>
            <person name="Pessino S.C."/>
            <person name="Combes M.C."/>
            <person name="Mariac C."/>
            <person name="Albertini E."/>
            <person name="Pupilli F."/>
            <person name="Ortiz J.P.A."/>
            <person name="Leblanc O."/>
        </authorList>
    </citation>
    <scope>NUCLEOTIDE SEQUENCE [LARGE SCALE GENOMIC DNA]</scope>
    <source>
        <strain evidence="2">R1</strain>
        <tissue evidence="2">Leaf</tissue>
    </source>
</reference>
<proteinExistence type="predicted"/>
<feature type="non-terminal residue" evidence="2">
    <location>
        <position position="1"/>
    </location>
</feature>
<evidence type="ECO:0000256" key="1">
    <source>
        <dbReference type="SAM" id="MobiDB-lite"/>
    </source>
</evidence>
<organism evidence="2 3">
    <name type="scientific">Paspalum notatum var. saurae</name>
    <dbReference type="NCBI Taxonomy" id="547442"/>
    <lineage>
        <taxon>Eukaryota</taxon>
        <taxon>Viridiplantae</taxon>
        <taxon>Streptophyta</taxon>
        <taxon>Embryophyta</taxon>
        <taxon>Tracheophyta</taxon>
        <taxon>Spermatophyta</taxon>
        <taxon>Magnoliopsida</taxon>
        <taxon>Liliopsida</taxon>
        <taxon>Poales</taxon>
        <taxon>Poaceae</taxon>
        <taxon>PACMAD clade</taxon>
        <taxon>Panicoideae</taxon>
        <taxon>Andropogonodae</taxon>
        <taxon>Paspaleae</taxon>
        <taxon>Paspalinae</taxon>
        <taxon>Paspalum</taxon>
    </lineage>
</organism>
<sequence length="197" mass="21235">RKKTILPLFPRVISIYSPLSFSVRSACPSPRRRPHHACPSPPRARLSPRLRPRLAHPSSPQAPTTHTGQGRRGARDGRGHRPGLGRRCACVAARLEKRWEAAVLGAASTGDDDWPGRRLPTARARRRPVAREDGEGAATPHGDGGSPRQLHTVTARARRAGGAADEEGSAQAAHGRLRGARAAAPREGETERKRGGW</sequence>
<accession>A0AAQ3UP89</accession>
<feature type="compositionally biased region" description="Low complexity" evidence="1">
    <location>
        <begin position="169"/>
        <end position="183"/>
    </location>
</feature>
<gene>
    <name evidence="2" type="ORF">U9M48_040907</name>
</gene>
<feature type="compositionally biased region" description="Basic and acidic residues" evidence="1">
    <location>
        <begin position="184"/>
        <end position="197"/>
    </location>
</feature>
<dbReference type="EMBL" id="CP144753">
    <property type="protein sequence ID" value="WVZ95104.1"/>
    <property type="molecule type" value="Genomic_DNA"/>
</dbReference>
<protein>
    <submittedName>
        <fullName evidence="2">Uncharacterized protein</fullName>
    </submittedName>
</protein>
<dbReference type="AlphaFoldDB" id="A0AAQ3UP89"/>
<dbReference type="Proteomes" id="UP001341281">
    <property type="component" value="Chromosome 09"/>
</dbReference>
<feature type="region of interest" description="Disordered" evidence="1">
    <location>
        <begin position="107"/>
        <end position="197"/>
    </location>
</feature>
<name>A0AAQ3UP89_PASNO</name>
<evidence type="ECO:0000313" key="3">
    <source>
        <dbReference type="Proteomes" id="UP001341281"/>
    </source>
</evidence>
<keyword evidence="3" id="KW-1185">Reference proteome</keyword>
<evidence type="ECO:0000313" key="2">
    <source>
        <dbReference type="EMBL" id="WVZ95104.1"/>
    </source>
</evidence>